<keyword evidence="2" id="KW-0479">Metal-binding</keyword>
<comment type="caution">
    <text evidence="9">The sequence shown here is derived from an EMBL/GenBank/DDBJ whole genome shotgun (WGS) entry which is preliminary data.</text>
</comment>
<dbReference type="SMART" id="SM00401">
    <property type="entry name" value="ZnF_GATA"/>
    <property type="match status" value="1"/>
</dbReference>
<feature type="region of interest" description="Disordered" evidence="7">
    <location>
        <begin position="358"/>
        <end position="391"/>
    </location>
</feature>
<evidence type="ECO:0000313" key="10">
    <source>
        <dbReference type="Proteomes" id="UP001304243"/>
    </source>
</evidence>
<evidence type="ECO:0000256" key="3">
    <source>
        <dbReference type="ARBA" id="ARBA00022771"/>
    </source>
</evidence>
<keyword evidence="4" id="KW-0862">Zinc</keyword>
<dbReference type="GeneID" id="89944604"/>
<dbReference type="EMBL" id="JASEJX010000013">
    <property type="protein sequence ID" value="KAK4517562.1"/>
    <property type="molecule type" value="Genomic_DNA"/>
</dbReference>
<dbReference type="Proteomes" id="UP001304243">
    <property type="component" value="Unassembled WGS sequence"/>
</dbReference>
<feature type="compositionally biased region" description="Low complexity" evidence="7">
    <location>
        <begin position="148"/>
        <end position="160"/>
    </location>
</feature>
<dbReference type="AlphaFoldDB" id="A0AAN7DHF6"/>
<dbReference type="SUPFAM" id="SSF57716">
    <property type="entry name" value="Glucocorticoid receptor-like (DNA-binding domain)"/>
    <property type="match status" value="1"/>
</dbReference>
<dbReference type="Pfam" id="PF00320">
    <property type="entry name" value="GATA"/>
    <property type="match status" value="1"/>
</dbReference>
<dbReference type="PANTHER" id="PTHR10071">
    <property type="entry name" value="TRANSCRIPTION FACTOR GATA FAMILY MEMBER"/>
    <property type="match status" value="1"/>
</dbReference>
<sequence>MFNASSSSSSSSWISSQQEEPSTSTNQSWYPQLEQQQKHHHHHHPSEDCRDCKIYRNTRCFNCDTTTTPLWRRDDDGNNICNACGLYYKLHNVHRPLSMKRTIIHRRKRVHMARKYSQQDHSPPHQAPHPRSPLTFHNQDQLFDPYNRRNSSHSMSSVNSLEATTQPLDIPASSSTTERRRLSFQLSPIHDSTSPPTTTESLPNLRSFMTLLIQEEAQKQQQLQQQQQQQQQLHFNGKKHRNSSSSLTDLMPAAISSPSTTTASSDSTAVSTTAALASMLLLEPAKFCRALSTRRDQLQAEIESINALLSQSTSMLNSNLAQQAQRMTINEPSTHNNVLIDSLLEAIRLNAKKQIPSIVPEESDIPTSSSAQATTSSTANTNTFQSSFNHP</sequence>
<proteinExistence type="predicted"/>
<evidence type="ECO:0000256" key="7">
    <source>
        <dbReference type="SAM" id="MobiDB-lite"/>
    </source>
</evidence>
<evidence type="ECO:0000256" key="4">
    <source>
        <dbReference type="ARBA" id="ARBA00022833"/>
    </source>
</evidence>
<dbReference type="InterPro" id="IPR013088">
    <property type="entry name" value="Znf_NHR/GATA"/>
</dbReference>
<keyword evidence="10" id="KW-1185">Reference proteome</keyword>
<feature type="compositionally biased region" description="Polar residues" evidence="7">
    <location>
        <begin position="17"/>
        <end position="27"/>
    </location>
</feature>
<feature type="region of interest" description="Disordered" evidence="7">
    <location>
        <begin position="219"/>
        <end position="268"/>
    </location>
</feature>
<evidence type="ECO:0000256" key="6">
    <source>
        <dbReference type="PROSITE-ProRule" id="PRU00094"/>
    </source>
</evidence>
<dbReference type="InterPro" id="IPR000679">
    <property type="entry name" value="Znf_GATA"/>
</dbReference>
<dbReference type="GO" id="GO:0000981">
    <property type="term" value="F:DNA-binding transcription factor activity, RNA polymerase II-specific"/>
    <property type="evidence" value="ECO:0007669"/>
    <property type="project" value="TreeGrafter"/>
</dbReference>
<feature type="region of interest" description="Disordered" evidence="7">
    <location>
        <begin position="1"/>
        <end position="27"/>
    </location>
</feature>
<protein>
    <recommendedName>
        <fullName evidence="8">GATA-type domain-containing protein</fullName>
    </recommendedName>
</protein>
<gene>
    <name evidence="9" type="ORF">ATC70_000902</name>
</gene>
<name>A0AAN7DHF6_9FUNG</name>
<accession>A0AAN7DHF6</accession>
<dbReference type="CDD" id="cd00202">
    <property type="entry name" value="ZnF_GATA"/>
    <property type="match status" value="1"/>
</dbReference>
<dbReference type="GO" id="GO:0005634">
    <property type="term" value="C:nucleus"/>
    <property type="evidence" value="ECO:0007669"/>
    <property type="project" value="UniProtKB-SubCell"/>
</dbReference>
<keyword evidence="3 6" id="KW-0863">Zinc-finger</keyword>
<dbReference type="Gene3D" id="3.30.50.10">
    <property type="entry name" value="Erythroid Transcription Factor GATA-1, subunit A"/>
    <property type="match status" value="1"/>
</dbReference>
<organism evidence="9 10">
    <name type="scientific">Mucor velutinosus</name>
    <dbReference type="NCBI Taxonomy" id="708070"/>
    <lineage>
        <taxon>Eukaryota</taxon>
        <taxon>Fungi</taxon>
        <taxon>Fungi incertae sedis</taxon>
        <taxon>Mucoromycota</taxon>
        <taxon>Mucoromycotina</taxon>
        <taxon>Mucoromycetes</taxon>
        <taxon>Mucorales</taxon>
        <taxon>Mucorineae</taxon>
        <taxon>Mucoraceae</taxon>
        <taxon>Mucor</taxon>
    </lineage>
</organism>
<evidence type="ECO:0000313" key="9">
    <source>
        <dbReference type="EMBL" id="KAK4517562.1"/>
    </source>
</evidence>
<feature type="domain" description="GATA-type" evidence="8">
    <location>
        <begin position="54"/>
        <end position="107"/>
    </location>
</feature>
<evidence type="ECO:0000256" key="2">
    <source>
        <dbReference type="ARBA" id="ARBA00022723"/>
    </source>
</evidence>
<comment type="subcellular location">
    <subcellularLocation>
        <location evidence="1">Nucleus</location>
    </subcellularLocation>
</comment>
<dbReference type="PANTHER" id="PTHR10071:SF281">
    <property type="entry name" value="BOX A-BINDING FACTOR-RELATED"/>
    <property type="match status" value="1"/>
</dbReference>
<evidence type="ECO:0000259" key="8">
    <source>
        <dbReference type="PROSITE" id="PS50114"/>
    </source>
</evidence>
<dbReference type="PROSITE" id="PS50114">
    <property type="entry name" value="GATA_ZN_FINGER_2"/>
    <property type="match status" value="1"/>
</dbReference>
<dbReference type="GO" id="GO:0000978">
    <property type="term" value="F:RNA polymerase II cis-regulatory region sequence-specific DNA binding"/>
    <property type="evidence" value="ECO:0007669"/>
    <property type="project" value="TreeGrafter"/>
</dbReference>
<dbReference type="PROSITE" id="PS00344">
    <property type="entry name" value="GATA_ZN_FINGER_1"/>
    <property type="match status" value="1"/>
</dbReference>
<feature type="region of interest" description="Disordered" evidence="7">
    <location>
        <begin position="111"/>
        <end position="203"/>
    </location>
</feature>
<dbReference type="GO" id="GO:0000122">
    <property type="term" value="P:negative regulation of transcription by RNA polymerase II"/>
    <property type="evidence" value="ECO:0007669"/>
    <property type="project" value="TreeGrafter"/>
</dbReference>
<dbReference type="GO" id="GO:0008270">
    <property type="term" value="F:zinc ion binding"/>
    <property type="evidence" value="ECO:0007669"/>
    <property type="project" value="UniProtKB-KW"/>
</dbReference>
<evidence type="ECO:0000256" key="1">
    <source>
        <dbReference type="ARBA" id="ARBA00004123"/>
    </source>
</evidence>
<dbReference type="InterPro" id="IPR039355">
    <property type="entry name" value="Transcription_factor_GATA"/>
</dbReference>
<keyword evidence="5" id="KW-0539">Nucleus</keyword>
<dbReference type="GO" id="GO:0045944">
    <property type="term" value="P:positive regulation of transcription by RNA polymerase II"/>
    <property type="evidence" value="ECO:0007669"/>
    <property type="project" value="TreeGrafter"/>
</dbReference>
<feature type="compositionally biased region" description="Polar residues" evidence="7">
    <location>
        <begin position="161"/>
        <end position="176"/>
    </location>
</feature>
<evidence type="ECO:0000256" key="5">
    <source>
        <dbReference type="ARBA" id="ARBA00023242"/>
    </source>
</evidence>
<reference evidence="9 10" key="1">
    <citation type="submission" date="2022-11" db="EMBL/GenBank/DDBJ databases">
        <title>Mucor velutinosus strain NIH1002 WGS.</title>
        <authorList>
            <person name="Subramanian P."/>
            <person name="Mullikin J.C."/>
            <person name="Segre J.A."/>
            <person name="Zelazny A.M."/>
        </authorList>
    </citation>
    <scope>NUCLEOTIDE SEQUENCE [LARGE SCALE GENOMIC DNA]</scope>
    <source>
        <strain evidence="9 10">NIH1002</strain>
    </source>
</reference>
<feature type="compositionally biased region" description="Low complexity" evidence="7">
    <location>
        <begin position="1"/>
        <end position="16"/>
    </location>
</feature>
<dbReference type="RefSeq" id="XP_064684228.1">
    <property type="nucleotide sequence ID" value="XM_064820308.1"/>
</dbReference>
<feature type="compositionally biased region" description="Low complexity" evidence="7">
    <location>
        <begin position="367"/>
        <end position="391"/>
    </location>
</feature>
<dbReference type="FunFam" id="3.30.50.10:FF:000007">
    <property type="entry name" value="Nitrogen regulatory AreA, N-terminal"/>
    <property type="match status" value="1"/>
</dbReference>
<dbReference type="PRINTS" id="PR00619">
    <property type="entry name" value="GATAZNFINGER"/>
</dbReference>
<feature type="compositionally biased region" description="Low complexity" evidence="7">
    <location>
        <begin position="253"/>
        <end position="268"/>
    </location>
</feature>
<feature type="compositionally biased region" description="Low complexity" evidence="7">
    <location>
        <begin position="219"/>
        <end position="233"/>
    </location>
</feature>